<feature type="binding site" evidence="5">
    <location>
        <position position="219"/>
    </location>
    <ligand>
        <name>Mn(2+)</name>
        <dbReference type="ChEBI" id="CHEBI:29035"/>
    </ligand>
</feature>
<evidence type="ECO:0000256" key="1">
    <source>
        <dbReference type="ARBA" id="ARBA00008714"/>
    </source>
</evidence>
<protein>
    <recommendedName>
        <fullName evidence="2 6">Superoxide dismutase</fullName>
        <ecNumber evidence="2 6">1.15.1.1</ecNumber>
    </recommendedName>
</protein>
<evidence type="ECO:0000256" key="3">
    <source>
        <dbReference type="ARBA" id="ARBA00022723"/>
    </source>
</evidence>
<dbReference type="SUPFAM" id="SSF54719">
    <property type="entry name" value="Fe,Mn superoxide dismutase (SOD), C-terminal domain"/>
    <property type="match status" value="1"/>
</dbReference>
<dbReference type="EC" id="1.15.1.1" evidence="2 6"/>
<dbReference type="InterPro" id="IPR036314">
    <property type="entry name" value="SOD_C_sf"/>
</dbReference>
<accession>A0A2S4N798</accession>
<dbReference type="EMBL" id="PQNY01000009">
    <property type="protein sequence ID" value="POS01595.1"/>
    <property type="molecule type" value="Genomic_DNA"/>
</dbReference>
<evidence type="ECO:0000256" key="4">
    <source>
        <dbReference type="ARBA" id="ARBA00023002"/>
    </source>
</evidence>
<organism evidence="9 10">
    <name type="scientific">Flavobacterium croceum DSM 17960</name>
    <dbReference type="NCBI Taxonomy" id="1121886"/>
    <lineage>
        <taxon>Bacteria</taxon>
        <taxon>Pseudomonadati</taxon>
        <taxon>Bacteroidota</taxon>
        <taxon>Flavobacteriia</taxon>
        <taxon>Flavobacteriales</taxon>
        <taxon>Flavobacteriaceae</taxon>
        <taxon>Flavobacterium</taxon>
    </lineage>
</organism>
<keyword evidence="10" id="KW-1185">Reference proteome</keyword>
<evidence type="ECO:0000256" key="5">
    <source>
        <dbReference type="PIRSR" id="PIRSR000349-1"/>
    </source>
</evidence>
<dbReference type="Pfam" id="PF02777">
    <property type="entry name" value="Sod_Fe_C"/>
    <property type="match status" value="1"/>
</dbReference>
<evidence type="ECO:0000256" key="2">
    <source>
        <dbReference type="ARBA" id="ARBA00012682"/>
    </source>
</evidence>
<comment type="function">
    <text evidence="6">Destroys radicals which are normally produced within the cells and which are toxic to biological systems.</text>
</comment>
<dbReference type="InterPro" id="IPR019831">
    <property type="entry name" value="Mn/Fe_SOD_N"/>
</dbReference>
<dbReference type="PIRSF" id="PIRSF000349">
    <property type="entry name" value="SODismutase"/>
    <property type="match status" value="1"/>
</dbReference>
<dbReference type="Gene3D" id="1.10.287.990">
    <property type="entry name" value="Fe,Mn superoxide dismutase (SOD) domain"/>
    <property type="match status" value="1"/>
</dbReference>
<dbReference type="InterPro" id="IPR001189">
    <property type="entry name" value="Mn/Fe_SOD"/>
</dbReference>
<dbReference type="GO" id="GO:0005737">
    <property type="term" value="C:cytoplasm"/>
    <property type="evidence" value="ECO:0007669"/>
    <property type="project" value="TreeGrafter"/>
</dbReference>
<dbReference type="AlphaFoldDB" id="A0A2S4N798"/>
<dbReference type="Proteomes" id="UP000237056">
    <property type="component" value="Unassembled WGS sequence"/>
</dbReference>
<name>A0A2S4N798_9FLAO</name>
<dbReference type="PANTHER" id="PTHR43595:SF2">
    <property type="entry name" value="SMALL RIBOSOMAL SUBUNIT PROTEIN MS42"/>
    <property type="match status" value="1"/>
</dbReference>
<dbReference type="PANTHER" id="PTHR43595">
    <property type="entry name" value="37S RIBOSOMAL PROTEIN S26, MITOCHONDRIAL"/>
    <property type="match status" value="1"/>
</dbReference>
<dbReference type="Gene3D" id="3.55.40.20">
    <property type="entry name" value="Iron/manganese superoxide dismutase, C-terminal domain"/>
    <property type="match status" value="1"/>
</dbReference>
<evidence type="ECO:0000256" key="6">
    <source>
        <dbReference type="RuleBase" id="RU000414"/>
    </source>
</evidence>
<keyword evidence="4 6" id="KW-0560">Oxidoreductase</keyword>
<dbReference type="PROSITE" id="PS00088">
    <property type="entry name" value="SOD_MN"/>
    <property type="match status" value="1"/>
</dbReference>
<dbReference type="RefSeq" id="WP_317047142.1">
    <property type="nucleotide sequence ID" value="NZ_PQNY01000009.1"/>
</dbReference>
<feature type="binding site" evidence="5">
    <location>
        <position position="82"/>
    </location>
    <ligand>
        <name>Mn(2+)</name>
        <dbReference type="ChEBI" id="CHEBI:29035"/>
    </ligand>
</feature>
<dbReference type="InterPro" id="IPR019832">
    <property type="entry name" value="Mn/Fe_SOD_C"/>
</dbReference>
<evidence type="ECO:0000259" key="7">
    <source>
        <dbReference type="Pfam" id="PF00081"/>
    </source>
</evidence>
<dbReference type="GO" id="GO:0046872">
    <property type="term" value="F:metal ion binding"/>
    <property type="evidence" value="ECO:0007669"/>
    <property type="project" value="UniProtKB-KW"/>
</dbReference>
<dbReference type="Pfam" id="PF00081">
    <property type="entry name" value="Sod_Fe_N"/>
    <property type="match status" value="1"/>
</dbReference>
<dbReference type="InterPro" id="IPR019833">
    <property type="entry name" value="Mn/Fe_SOD_BS"/>
</dbReference>
<evidence type="ECO:0000313" key="10">
    <source>
        <dbReference type="Proteomes" id="UP000237056"/>
    </source>
</evidence>
<dbReference type="InterPro" id="IPR036324">
    <property type="entry name" value="Mn/Fe_SOD_N_sf"/>
</dbReference>
<feature type="binding site" evidence="5">
    <location>
        <position position="132"/>
    </location>
    <ligand>
        <name>Mn(2+)</name>
        <dbReference type="ChEBI" id="CHEBI:29035"/>
    </ligand>
</feature>
<keyword evidence="3 5" id="KW-0479">Metal-binding</keyword>
<comment type="similarity">
    <text evidence="1 6">Belongs to the iron/manganese superoxide dismutase family.</text>
</comment>
<sequence>MMKKTFTYLLVCTTQLFIFSCKDKKLTEVTVEVPLPENQEKVITQSSPKDVKATEGYFQLYTLPFEYNALAPHIDSQTMENHYSKHYLTYTNNTNKLLADVEDKSLSVEDLLKKLDLTSIDLRNNLGGYYNHTLFFEILSPKASEKPTDTLMGAIHATFGDFDNFKKEFSTAAEKQFGSGWAWLVVDKEGKLQITTSQNQDNPLMPKQPIQGTPVLCIDVWEHAYYLSYQYKRRKYIDAFFNCIDWKKVQEKYENAIKK</sequence>
<dbReference type="GO" id="GO:0004784">
    <property type="term" value="F:superoxide dismutase activity"/>
    <property type="evidence" value="ECO:0007669"/>
    <property type="project" value="UniProtKB-EC"/>
</dbReference>
<dbReference type="FunFam" id="3.55.40.20:FF:000004">
    <property type="entry name" value="Superoxide dismutase [Fe]"/>
    <property type="match status" value="1"/>
</dbReference>
<gene>
    <name evidence="9" type="ORF">Q361_10955</name>
</gene>
<comment type="catalytic activity">
    <reaction evidence="6">
        <text>2 superoxide + 2 H(+) = H2O2 + O2</text>
        <dbReference type="Rhea" id="RHEA:20696"/>
        <dbReference type="ChEBI" id="CHEBI:15378"/>
        <dbReference type="ChEBI" id="CHEBI:15379"/>
        <dbReference type="ChEBI" id="CHEBI:16240"/>
        <dbReference type="ChEBI" id="CHEBI:18421"/>
        <dbReference type="EC" id="1.15.1.1"/>
    </reaction>
</comment>
<reference evidence="9 10" key="1">
    <citation type="submission" date="2018-01" db="EMBL/GenBank/DDBJ databases">
        <title>Genomic Encyclopedia of Type Strains, Phase I: the one thousand microbial genomes (KMG-I) project.</title>
        <authorList>
            <person name="Goeker M."/>
        </authorList>
    </citation>
    <scope>NUCLEOTIDE SEQUENCE [LARGE SCALE GENOMIC DNA]</scope>
    <source>
        <strain evidence="9 10">DSM 17960</strain>
    </source>
</reference>
<dbReference type="PROSITE" id="PS51257">
    <property type="entry name" value="PROKAR_LIPOPROTEIN"/>
    <property type="match status" value="1"/>
</dbReference>
<feature type="domain" description="Manganese/iron superoxide dismutase C-terminal" evidence="8">
    <location>
        <begin position="148"/>
        <end position="251"/>
    </location>
</feature>
<comment type="caution">
    <text evidence="9">The sequence shown here is derived from an EMBL/GenBank/DDBJ whole genome shotgun (WGS) entry which is preliminary data.</text>
</comment>
<proteinExistence type="inferred from homology"/>
<evidence type="ECO:0000259" key="8">
    <source>
        <dbReference type="Pfam" id="PF02777"/>
    </source>
</evidence>
<dbReference type="PRINTS" id="PR01703">
    <property type="entry name" value="MNSODISMTASE"/>
</dbReference>
<feature type="domain" description="Manganese/iron superoxide dismutase N-terminal" evidence="7">
    <location>
        <begin position="58"/>
        <end position="140"/>
    </location>
</feature>
<feature type="binding site" evidence="5">
    <location>
        <position position="223"/>
    </location>
    <ligand>
        <name>Mn(2+)</name>
        <dbReference type="ChEBI" id="CHEBI:29035"/>
    </ligand>
</feature>
<evidence type="ECO:0000313" key="9">
    <source>
        <dbReference type="EMBL" id="POS01595.1"/>
    </source>
</evidence>
<dbReference type="SUPFAM" id="SSF46609">
    <property type="entry name" value="Fe,Mn superoxide dismutase (SOD), N-terminal domain"/>
    <property type="match status" value="1"/>
</dbReference>